<feature type="non-terminal residue" evidence="1">
    <location>
        <position position="26"/>
    </location>
</feature>
<organism evidence="1">
    <name type="scientific">marine sediment metagenome</name>
    <dbReference type="NCBI Taxonomy" id="412755"/>
    <lineage>
        <taxon>unclassified sequences</taxon>
        <taxon>metagenomes</taxon>
        <taxon>ecological metagenomes</taxon>
    </lineage>
</organism>
<proteinExistence type="predicted"/>
<evidence type="ECO:0000313" key="1">
    <source>
        <dbReference type="EMBL" id="KKN36575.1"/>
    </source>
</evidence>
<comment type="caution">
    <text evidence="1">The sequence shown here is derived from an EMBL/GenBank/DDBJ whole genome shotgun (WGS) entry which is preliminary data.</text>
</comment>
<accession>A0A0F9PY47</accession>
<reference evidence="1" key="1">
    <citation type="journal article" date="2015" name="Nature">
        <title>Complex archaea that bridge the gap between prokaryotes and eukaryotes.</title>
        <authorList>
            <person name="Spang A."/>
            <person name="Saw J.H."/>
            <person name="Jorgensen S.L."/>
            <person name="Zaremba-Niedzwiedzka K."/>
            <person name="Martijn J."/>
            <person name="Lind A.E."/>
            <person name="van Eijk R."/>
            <person name="Schleper C."/>
            <person name="Guy L."/>
            <person name="Ettema T.J."/>
        </authorList>
    </citation>
    <scope>NUCLEOTIDE SEQUENCE</scope>
</reference>
<protein>
    <submittedName>
        <fullName evidence="1">Uncharacterized protein</fullName>
    </submittedName>
</protein>
<sequence>MDSYKRLQQLLDSGKDFCEIEDILDA</sequence>
<dbReference type="AlphaFoldDB" id="A0A0F9PY47"/>
<name>A0A0F9PY47_9ZZZZ</name>
<dbReference type="EMBL" id="LAZR01001957">
    <property type="protein sequence ID" value="KKN36575.1"/>
    <property type="molecule type" value="Genomic_DNA"/>
</dbReference>
<gene>
    <name evidence="1" type="ORF">LCGC14_0772450</name>
</gene>